<evidence type="ECO:0000256" key="2">
    <source>
        <dbReference type="ARBA" id="ARBA00022801"/>
    </source>
</evidence>
<reference evidence="7" key="1">
    <citation type="submission" date="2020-04" db="EMBL/GenBank/DDBJ databases">
        <authorList>
            <person name="Zhang T."/>
        </authorList>
    </citation>
    <scope>NUCLEOTIDE SEQUENCE</scope>
    <source>
        <strain evidence="7">HKST-UBA80</strain>
    </source>
</reference>
<dbReference type="PROSITE" id="PS51198">
    <property type="entry name" value="UVRD_HELICASE_ATP_BIND"/>
    <property type="match status" value="1"/>
</dbReference>
<evidence type="ECO:0000259" key="6">
    <source>
        <dbReference type="PROSITE" id="PS51198"/>
    </source>
</evidence>
<evidence type="ECO:0000256" key="5">
    <source>
        <dbReference type="PROSITE-ProRule" id="PRU00560"/>
    </source>
</evidence>
<keyword evidence="1 5" id="KW-0547">Nucleotide-binding</keyword>
<dbReference type="GO" id="GO:0043138">
    <property type="term" value="F:3'-5' DNA helicase activity"/>
    <property type="evidence" value="ECO:0007669"/>
    <property type="project" value="TreeGrafter"/>
</dbReference>
<dbReference type="PANTHER" id="PTHR11070">
    <property type="entry name" value="UVRD / RECB / PCRA DNA HELICASE FAMILY MEMBER"/>
    <property type="match status" value="1"/>
</dbReference>
<name>A0A955E0J1_UNCKA</name>
<dbReference type="Gene3D" id="1.10.486.10">
    <property type="entry name" value="PCRA, domain 4"/>
    <property type="match status" value="1"/>
</dbReference>
<dbReference type="Pfam" id="PF13245">
    <property type="entry name" value="AAA_19"/>
    <property type="match status" value="1"/>
</dbReference>
<dbReference type="GO" id="GO:0005524">
    <property type="term" value="F:ATP binding"/>
    <property type="evidence" value="ECO:0007669"/>
    <property type="project" value="UniProtKB-UniRule"/>
</dbReference>
<sequence length="541" mass="62619">MNKELIRSIAASKNSLIVGLAGPGTGKSYTFKEIVLSEDYKGKKILILSFINKLVDDLKDDFEKFENVEVSTLHAFAYINMGEVLLNENLDKYISEDYKYIFGSDINYAEKFYQNALTEEEETFYFNRSAYYRYDRDLYSFNSIIYKFNQLMNASDSNIPRYDLILIDEFQDFNSLEVELIQLLNKVNKVVVVGDDDQSLYAFKKAKPDKIRDLYRSENTYSFSLDNCYRCPKVIVDATNNLVKNAVENNYLQERENAKKFLYPEEDPNHTKKHEVSEKYPKIYFAQQKQGDLLTYSLVKFIKDDVTENDGGRVLVICPRYLMNSIYDGLTSKGLNVIDFELFSSEEKNKIKHSELIKALEILSTRKTDNLALRQLLNKYVSDDFLKESIKSSHTENKKLWSYLVEDTRTNIEEDVTLFKKVRKGKDDLTETDLLKLNQLFNLKNILSKMINGFNAVKKGAIEVELTTTVSSKGLSAEFVYYLAIDDSDMLDRDTGTITDNKLCEFLVGMTRAKSKLVLISRKDAHPKILEFLDDSYIETI</sequence>
<evidence type="ECO:0000313" key="7">
    <source>
        <dbReference type="EMBL" id="MCA9302080.1"/>
    </source>
</evidence>
<dbReference type="InterPro" id="IPR014016">
    <property type="entry name" value="UvrD-like_ATP-bd"/>
</dbReference>
<organism evidence="7 8">
    <name type="scientific">candidate division WWE3 bacterium</name>
    <dbReference type="NCBI Taxonomy" id="2053526"/>
    <lineage>
        <taxon>Bacteria</taxon>
        <taxon>Katanobacteria</taxon>
    </lineage>
</organism>
<dbReference type="GO" id="GO:0003677">
    <property type="term" value="F:DNA binding"/>
    <property type="evidence" value="ECO:0007669"/>
    <property type="project" value="InterPro"/>
</dbReference>
<dbReference type="AlphaFoldDB" id="A0A955E0J1"/>
<accession>A0A955E0J1</accession>
<evidence type="ECO:0000256" key="1">
    <source>
        <dbReference type="ARBA" id="ARBA00022741"/>
    </source>
</evidence>
<dbReference type="PANTHER" id="PTHR11070:SF2">
    <property type="entry name" value="ATP-DEPENDENT DNA HELICASE SRS2"/>
    <property type="match status" value="1"/>
</dbReference>
<feature type="domain" description="UvrD-like helicase ATP-binding" evidence="6">
    <location>
        <begin position="1"/>
        <end position="232"/>
    </location>
</feature>
<dbReference type="EMBL" id="JAGQNY010000006">
    <property type="protein sequence ID" value="MCA9302080.1"/>
    <property type="molecule type" value="Genomic_DNA"/>
</dbReference>
<protein>
    <submittedName>
        <fullName evidence="7">AAA family ATPase</fullName>
    </submittedName>
</protein>
<evidence type="ECO:0000256" key="4">
    <source>
        <dbReference type="ARBA" id="ARBA00022840"/>
    </source>
</evidence>
<dbReference type="GO" id="GO:0000725">
    <property type="term" value="P:recombinational repair"/>
    <property type="evidence" value="ECO:0007669"/>
    <property type="project" value="TreeGrafter"/>
</dbReference>
<keyword evidence="4 5" id="KW-0067">ATP-binding</keyword>
<comment type="caution">
    <text evidence="7">The sequence shown here is derived from an EMBL/GenBank/DDBJ whole genome shotgun (WGS) entry which is preliminary data.</text>
</comment>
<evidence type="ECO:0000313" key="8">
    <source>
        <dbReference type="Proteomes" id="UP000714817"/>
    </source>
</evidence>
<keyword evidence="2 5" id="KW-0378">Hydrolase</keyword>
<dbReference type="SUPFAM" id="SSF52540">
    <property type="entry name" value="P-loop containing nucleoside triphosphate hydrolases"/>
    <property type="match status" value="1"/>
</dbReference>
<gene>
    <name evidence="7" type="ORF">KDA10_01770</name>
</gene>
<feature type="binding site" evidence="5">
    <location>
        <begin position="21"/>
        <end position="28"/>
    </location>
    <ligand>
        <name>ATP</name>
        <dbReference type="ChEBI" id="CHEBI:30616"/>
    </ligand>
</feature>
<dbReference type="InterPro" id="IPR000212">
    <property type="entry name" value="DNA_helicase_UvrD/REP"/>
</dbReference>
<dbReference type="GO" id="GO:0016787">
    <property type="term" value="F:hydrolase activity"/>
    <property type="evidence" value="ECO:0007669"/>
    <property type="project" value="UniProtKB-UniRule"/>
</dbReference>
<dbReference type="InterPro" id="IPR027417">
    <property type="entry name" value="P-loop_NTPase"/>
</dbReference>
<dbReference type="Gene3D" id="3.40.50.300">
    <property type="entry name" value="P-loop containing nucleotide triphosphate hydrolases"/>
    <property type="match status" value="2"/>
</dbReference>
<proteinExistence type="predicted"/>
<reference evidence="7" key="2">
    <citation type="journal article" date="2021" name="Microbiome">
        <title>Successional dynamics and alternative stable states in a saline activated sludge microbial community over 9 years.</title>
        <authorList>
            <person name="Wang Y."/>
            <person name="Ye J."/>
            <person name="Ju F."/>
            <person name="Liu L."/>
            <person name="Boyd J.A."/>
            <person name="Deng Y."/>
            <person name="Parks D.H."/>
            <person name="Jiang X."/>
            <person name="Yin X."/>
            <person name="Woodcroft B.J."/>
            <person name="Tyson G.W."/>
            <person name="Hugenholtz P."/>
            <person name="Polz M.F."/>
            <person name="Zhang T."/>
        </authorList>
    </citation>
    <scope>NUCLEOTIDE SEQUENCE</scope>
    <source>
        <strain evidence="7">HKST-UBA80</strain>
    </source>
</reference>
<keyword evidence="3 5" id="KW-0347">Helicase</keyword>
<dbReference type="Proteomes" id="UP000714817">
    <property type="component" value="Unassembled WGS sequence"/>
</dbReference>
<evidence type="ECO:0000256" key="3">
    <source>
        <dbReference type="ARBA" id="ARBA00022806"/>
    </source>
</evidence>